<gene>
    <name evidence="2" type="ORF">PG1C_07585</name>
</gene>
<dbReference type="HOGENOM" id="CLU_067791_0_0_4"/>
<evidence type="ECO:0008006" key="4">
    <source>
        <dbReference type="Google" id="ProtNLM"/>
    </source>
</evidence>
<dbReference type="STRING" id="1565605.PG1C_07585"/>
<accession>A0A0C5J9I4</accession>
<dbReference type="RefSeq" id="WP_202634255.1">
    <property type="nucleotide sequence ID" value="NZ_CP010554.1"/>
</dbReference>
<evidence type="ECO:0000313" key="3">
    <source>
        <dbReference type="Proteomes" id="UP000061603"/>
    </source>
</evidence>
<dbReference type="Proteomes" id="UP000061603">
    <property type="component" value="Chromosome"/>
</dbReference>
<feature type="transmembrane region" description="Helical" evidence="1">
    <location>
        <begin position="40"/>
        <end position="60"/>
    </location>
</feature>
<reference evidence="2 3" key="1">
    <citation type="journal article" date="2015" name="Genome Announc.">
        <title>Complete Genome Sequence of a Novel Bacterium within the Family Rhodocyclaceae That Degrades Polycyclic Aromatic Hydrocarbons.</title>
        <authorList>
            <person name="Singleton D.R."/>
            <person name="Dickey A.N."/>
            <person name="Scholl E.H."/>
            <person name="Wright F.A."/>
            <person name="Aitken M.D."/>
        </authorList>
    </citation>
    <scope>NUCLEOTIDE SEQUENCE [LARGE SCALE GENOMIC DNA]</scope>
    <source>
        <strain evidence="3">PG1-Ca6</strain>
    </source>
</reference>
<keyword evidence="1" id="KW-1133">Transmembrane helix</keyword>
<feature type="transmembrane region" description="Helical" evidence="1">
    <location>
        <begin position="235"/>
        <end position="253"/>
    </location>
</feature>
<proteinExistence type="predicted"/>
<organism evidence="2 3">
    <name type="scientific">Rugosibacter aromaticivorans</name>
    <dbReference type="NCBI Taxonomy" id="1565605"/>
    <lineage>
        <taxon>Bacteria</taxon>
        <taxon>Pseudomonadati</taxon>
        <taxon>Pseudomonadota</taxon>
        <taxon>Betaproteobacteria</taxon>
        <taxon>Nitrosomonadales</taxon>
        <taxon>Sterolibacteriaceae</taxon>
        <taxon>Rugosibacter</taxon>
    </lineage>
</organism>
<dbReference type="KEGG" id="rbu:PG1C_07585"/>
<feature type="transmembrane region" description="Helical" evidence="1">
    <location>
        <begin position="166"/>
        <end position="188"/>
    </location>
</feature>
<keyword evidence="1" id="KW-0812">Transmembrane</keyword>
<evidence type="ECO:0000256" key="1">
    <source>
        <dbReference type="SAM" id="Phobius"/>
    </source>
</evidence>
<evidence type="ECO:0000313" key="2">
    <source>
        <dbReference type="EMBL" id="AJP48359.1"/>
    </source>
</evidence>
<feature type="transmembrane region" description="Helical" evidence="1">
    <location>
        <begin position="118"/>
        <end position="137"/>
    </location>
</feature>
<name>A0A0C5J9I4_9PROT</name>
<dbReference type="AlphaFoldDB" id="A0A0C5J9I4"/>
<protein>
    <recommendedName>
        <fullName evidence="4">Cytochrome C oxidase subunit I</fullName>
    </recommendedName>
</protein>
<dbReference type="InterPro" id="IPR018692">
    <property type="entry name" value="DUF2189"/>
</dbReference>
<sequence length="262" mass="28328">MSEQNASNLQTEQSIAIRRVGFLSPFHWLRQGWSDMVHSLTASLGHGLIITAMGWVVVMFTSNHLYLFSAAISGFLLVSPLMATGLYELSRRKESGQPVSFEFSLNGLKINGGRLARLAALLVPFVFVWIGLSALIFKNYFHGELPAISGAIYQTSWITSGGTTFLLTYGITGGVIAAGVFMLTAVSVPMIMDRSTGLMTAMGTSIKVVMANVPAMLLWAALLVTLTAIGFATQLWGMIVIIPLLGHATWHAYRDTVGAVQQ</sequence>
<dbReference type="EMBL" id="CP010554">
    <property type="protein sequence ID" value="AJP48359.1"/>
    <property type="molecule type" value="Genomic_DNA"/>
</dbReference>
<feature type="transmembrane region" description="Helical" evidence="1">
    <location>
        <begin position="209"/>
        <end position="229"/>
    </location>
</feature>
<keyword evidence="3" id="KW-1185">Reference proteome</keyword>
<keyword evidence="1" id="KW-0472">Membrane</keyword>
<dbReference type="Pfam" id="PF09955">
    <property type="entry name" value="DUF2189"/>
    <property type="match status" value="1"/>
</dbReference>
<feature type="transmembrane region" description="Helical" evidence="1">
    <location>
        <begin position="66"/>
        <end position="87"/>
    </location>
</feature>